<dbReference type="HOGENOM" id="CLU_2982694_0_0_1"/>
<sequence length="58" mass="6649">MLVCSSIIVQDCTLTTHERLYWLVRTLVLKVMGCQGRCVNVHCYPLQKKQVLLSELQG</sequence>
<dbReference type="EnsemblPlants" id="KQL07492">
    <property type="protein sequence ID" value="KQL07492"/>
    <property type="gene ID" value="SETIT_003684mg"/>
</dbReference>
<reference evidence="2" key="1">
    <citation type="journal article" date="2012" name="Nat. Biotechnol.">
        <title>Reference genome sequence of the model plant Setaria.</title>
        <authorList>
            <person name="Bennetzen J.L."/>
            <person name="Schmutz J."/>
            <person name="Wang H."/>
            <person name="Percifield R."/>
            <person name="Hawkins J."/>
            <person name="Pontaroli A.C."/>
            <person name="Estep M."/>
            <person name="Feng L."/>
            <person name="Vaughn J.N."/>
            <person name="Grimwood J."/>
            <person name="Jenkins J."/>
            <person name="Barry K."/>
            <person name="Lindquist E."/>
            <person name="Hellsten U."/>
            <person name="Deshpande S."/>
            <person name="Wang X."/>
            <person name="Wu X."/>
            <person name="Mitros T."/>
            <person name="Triplett J."/>
            <person name="Yang X."/>
            <person name="Ye C.Y."/>
            <person name="Mauro-Herrera M."/>
            <person name="Wang L."/>
            <person name="Li P."/>
            <person name="Sharma M."/>
            <person name="Sharma R."/>
            <person name="Ronald P.C."/>
            <person name="Panaud O."/>
            <person name="Kellogg E.A."/>
            <person name="Brutnell T.P."/>
            <person name="Doust A.N."/>
            <person name="Tuskan G.A."/>
            <person name="Rokhsar D."/>
            <person name="Devos K.M."/>
        </authorList>
    </citation>
    <scope>NUCLEOTIDE SEQUENCE [LARGE SCALE GENOMIC DNA]</scope>
    <source>
        <strain evidence="2">cv. Yugu1</strain>
    </source>
</reference>
<protein>
    <submittedName>
        <fullName evidence="1">Uncharacterized protein</fullName>
    </submittedName>
</protein>
<dbReference type="Gramene" id="KQL07492">
    <property type="protein sequence ID" value="KQL07492"/>
    <property type="gene ID" value="SETIT_003684mg"/>
</dbReference>
<dbReference type="AlphaFoldDB" id="K3XP61"/>
<proteinExistence type="predicted"/>
<dbReference type="EMBL" id="AGNK02003342">
    <property type="status" value="NOT_ANNOTATED_CDS"/>
    <property type="molecule type" value="Genomic_DNA"/>
</dbReference>
<accession>K3XP61</accession>
<reference evidence="1" key="2">
    <citation type="submission" date="2018-08" db="UniProtKB">
        <authorList>
            <consortium name="EnsemblPlants"/>
        </authorList>
    </citation>
    <scope>IDENTIFICATION</scope>
    <source>
        <strain evidence="1">Yugu1</strain>
    </source>
</reference>
<name>K3XP61_SETIT</name>
<dbReference type="InParanoid" id="K3XP61"/>
<organism evidence="1 2">
    <name type="scientific">Setaria italica</name>
    <name type="common">Foxtail millet</name>
    <name type="synonym">Panicum italicum</name>
    <dbReference type="NCBI Taxonomy" id="4555"/>
    <lineage>
        <taxon>Eukaryota</taxon>
        <taxon>Viridiplantae</taxon>
        <taxon>Streptophyta</taxon>
        <taxon>Embryophyta</taxon>
        <taxon>Tracheophyta</taxon>
        <taxon>Spermatophyta</taxon>
        <taxon>Magnoliopsida</taxon>
        <taxon>Liliopsida</taxon>
        <taxon>Poales</taxon>
        <taxon>Poaceae</taxon>
        <taxon>PACMAD clade</taxon>
        <taxon>Panicoideae</taxon>
        <taxon>Panicodae</taxon>
        <taxon>Paniceae</taxon>
        <taxon>Cenchrinae</taxon>
        <taxon>Setaria</taxon>
    </lineage>
</organism>
<evidence type="ECO:0000313" key="2">
    <source>
        <dbReference type="Proteomes" id="UP000004995"/>
    </source>
</evidence>
<dbReference type="Proteomes" id="UP000004995">
    <property type="component" value="Unassembled WGS sequence"/>
</dbReference>
<keyword evidence="2" id="KW-1185">Reference proteome</keyword>
<evidence type="ECO:0000313" key="1">
    <source>
        <dbReference type="EnsemblPlants" id="KQL07492"/>
    </source>
</evidence>